<dbReference type="InterPro" id="IPR036116">
    <property type="entry name" value="FN3_sf"/>
</dbReference>
<dbReference type="CDD" id="cd14557">
    <property type="entry name" value="R-PTPc-C-1"/>
    <property type="match status" value="1"/>
</dbReference>
<evidence type="ECO:0000256" key="14">
    <source>
        <dbReference type="ARBA" id="ARBA00061377"/>
    </source>
</evidence>
<keyword evidence="5 18" id="KW-0812">Transmembrane</keyword>
<feature type="compositionally biased region" description="Acidic residues" evidence="17">
    <location>
        <begin position="1453"/>
        <end position="1468"/>
    </location>
</feature>
<dbReference type="Proteomes" id="UP001108240">
    <property type="component" value="Unplaced"/>
</dbReference>
<dbReference type="InterPro" id="IPR003595">
    <property type="entry name" value="Tyr_Pase_cat"/>
</dbReference>
<reference evidence="22" key="2">
    <citation type="submission" date="2025-09" db="UniProtKB">
        <authorList>
            <consortium name="Ensembl"/>
        </authorList>
    </citation>
    <scope>IDENTIFICATION</scope>
</reference>
<feature type="compositionally biased region" description="Basic and acidic residues" evidence="17">
    <location>
        <begin position="1715"/>
        <end position="1752"/>
    </location>
</feature>
<feature type="compositionally biased region" description="Polar residues" evidence="17">
    <location>
        <begin position="493"/>
        <end position="581"/>
    </location>
</feature>
<dbReference type="InterPro" id="IPR050348">
    <property type="entry name" value="Protein-Tyr_Phosphatase"/>
</dbReference>
<feature type="signal peptide" evidence="19">
    <location>
        <begin position="1"/>
        <end position="21"/>
    </location>
</feature>
<feature type="compositionally biased region" description="Low complexity" evidence="17">
    <location>
        <begin position="582"/>
        <end position="600"/>
    </location>
</feature>
<evidence type="ECO:0000256" key="13">
    <source>
        <dbReference type="ARBA" id="ARBA00051722"/>
    </source>
</evidence>
<evidence type="ECO:0000256" key="5">
    <source>
        <dbReference type="ARBA" id="ARBA00022692"/>
    </source>
</evidence>
<dbReference type="PANTHER" id="PTHR19134">
    <property type="entry name" value="RECEPTOR-TYPE TYROSINE-PROTEIN PHOSPHATASE"/>
    <property type="match status" value="1"/>
</dbReference>
<evidence type="ECO:0000256" key="2">
    <source>
        <dbReference type="ARBA" id="ARBA00013064"/>
    </source>
</evidence>
<feature type="compositionally biased region" description="Low complexity" evidence="17">
    <location>
        <begin position="387"/>
        <end position="402"/>
    </location>
</feature>
<dbReference type="SMART" id="SM00194">
    <property type="entry name" value="PTPc"/>
    <property type="match status" value="2"/>
</dbReference>
<dbReference type="PROSITE" id="PS50056">
    <property type="entry name" value="TYR_PHOSPHATASE_2"/>
    <property type="match status" value="2"/>
</dbReference>
<feature type="region of interest" description="Disordered" evidence="17">
    <location>
        <begin position="1703"/>
        <end position="1779"/>
    </location>
</feature>
<evidence type="ECO:0000313" key="23">
    <source>
        <dbReference type="Proteomes" id="UP001108240"/>
    </source>
</evidence>
<feature type="region of interest" description="Disordered" evidence="17">
    <location>
        <begin position="29"/>
        <end position="600"/>
    </location>
</feature>
<dbReference type="InterPro" id="IPR016130">
    <property type="entry name" value="Tyr_Pase_AS"/>
</dbReference>
<keyword evidence="12" id="KW-0325">Glycoprotein</keyword>
<feature type="compositionally biased region" description="Polar residues" evidence="17">
    <location>
        <begin position="219"/>
        <end position="244"/>
    </location>
</feature>
<evidence type="ECO:0000313" key="22">
    <source>
        <dbReference type="Ensembl" id="ENSCCRP00000100442.1"/>
    </source>
</evidence>
<protein>
    <recommendedName>
        <fullName evidence="15">Receptor-type tyrosine-protein phosphatase C</fullName>
        <ecNumber evidence="2">3.1.3.48</ecNumber>
    </recommendedName>
    <alternativeName>
        <fullName evidence="16">Leukocyte common antigen</fullName>
    </alternativeName>
</protein>
<dbReference type="GO" id="GO:0005886">
    <property type="term" value="C:plasma membrane"/>
    <property type="evidence" value="ECO:0007669"/>
    <property type="project" value="UniProtKB-SubCell"/>
</dbReference>
<dbReference type="Ensembl" id="ENSCCRT00000202810.1">
    <property type="protein sequence ID" value="ENSCCRP00000100442.1"/>
    <property type="gene ID" value="ENSCCRG00000038339.2"/>
</dbReference>
<accession>A0A9J7WZ09</accession>
<keyword evidence="3" id="KW-1003">Cell membrane</keyword>
<evidence type="ECO:0000256" key="10">
    <source>
        <dbReference type="ARBA" id="ARBA00022989"/>
    </source>
</evidence>
<keyword evidence="7" id="KW-0677">Repeat</keyword>
<feature type="compositionally biased region" description="Polar residues" evidence="17">
    <location>
        <begin position="403"/>
        <end position="430"/>
    </location>
</feature>
<organism evidence="22 23">
    <name type="scientific">Cyprinus carpio carpio</name>
    <dbReference type="NCBI Taxonomy" id="630221"/>
    <lineage>
        <taxon>Eukaryota</taxon>
        <taxon>Metazoa</taxon>
        <taxon>Chordata</taxon>
        <taxon>Craniata</taxon>
        <taxon>Vertebrata</taxon>
        <taxon>Euteleostomi</taxon>
        <taxon>Actinopterygii</taxon>
        <taxon>Neopterygii</taxon>
        <taxon>Teleostei</taxon>
        <taxon>Ostariophysi</taxon>
        <taxon>Cypriniformes</taxon>
        <taxon>Cyprinidae</taxon>
        <taxon>Cyprininae</taxon>
        <taxon>Cyprinus</taxon>
    </lineage>
</organism>
<reference evidence="22" key="1">
    <citation type="submission" date="2025-08" db="UniProtKB">
        <authorList>
            <consortium name="Ensembl"/>
        </authorList>
    </citation>
    <scope>IDENTIFICATION</scope>
</reference>
<feature type="compositionally biased region" description="Low complexity" evidence="17">
    <location>
        <begin position="55"/>
        <end position="64"/>
    </location>
</feature>
<dbReference type="EC" id="3.1.3.48" evidence="2"/>
<dbReference type="Pfam" id="PF00102">
    <property type="entry name" value="Y_phosphatase"/>
    <property type="match status" value="2"/>
</dbReference>
<sequence>MAKLFALGPLVLVLCLVLCDSADPSINLTQSTAPTTASPTTKGVSADPSINLTQSTAPTTASPTIKDTGKGDKVTQTNLPTPTALSNTPADSTKGSASNQKDSQTSTSILPTHTTIQQQNTDTAGSTSKQKETQTSTSILPTSTTIQQQNTDTADAGTSDAVPQTNFPTLTTLSNAPTDSTKDHMTSNDKENIHHHVGSTSKQKETQTITSTLPTRTTIQQRNTDTTGSISKQKETQTSTSILPTRTTIQQQNTDTTDSTSTQKETQRSTSILPTRTTIQQPNTDTTGSTSEQKETQTSTSILPTRTTIQQQNTDTTVGSTSTQKETQTSTLIIPTRTTIQQQNTDTTGSTSKQKETQTSTSILPTRTTIQQPNTDTTGSTSKQKETQTITSTLPTSTTIQQRNTDTTGSISKQKETQTSTSIFPTRTTIQQQNTDTTGSTSTQKETQTSTLIIPTRTTIQQPNTDTTGSTSKQKETQTITSTLPTSTTIQQRNTDTTGSASKQKETQTSTSILPTRTTIQQQNTDTTVAGKSDAGNQTDSTLTTSPNTNITKETGPSPSHTPTQTPLSPDQETQPRTSNDTITSPPITTITPLTSTQPPSTLHTFTSITDTTGSPCQYSVLKSMKEKEAHVVNINGSKNQNYTISIKDKHNEIRAEQISNQTAFEIPFEWLKPCTVYTVSVDDCKLSGNNTFTSSKNGETVPKTVVSSVTDNKVCLNGVFTGIQWNLTECVNITEQNSCVSSTHTVVLDTCTYTMNVDLPPVKPLINFNETIPSQFEWMNKPARCNATLIINCTNNENKSSTIHDLNTPVSLLPDTEYNCTGEYPYEKQHIKSNELSFQIKCDWQKNGRFQQRSTSLEISWNSLEGDKCSGIKWDSYSVNYKIRGSDGSSDRVNCTKLSGTSAVCNITRLTPYKKYDCNITGTVNQKYYRIYTGNNATLSDKPSIKPETKVPKIIHPSHNSLEINCEKMKKDLVWNGGEGTFTAEITYNGETITAGPEDKCFFTFSDLYYLATYDVKITAVNKEGDSAFITYKANTLYNDKAVVGFLVFLIIVTSVALLFVLFKIYLLKRKRTAEDEEIPLTQPLRRVEPIYADGLVEAYKTKIADESRLFMDEFQSIPRIFSNYTIKEAKKQENQSKNRYVDILPYDYNRVTLSAGGEDDYINASFIEGYQEPKKYIAAQGPKDETVCDFWQMVWEQKSSIIVMVTRCEEGNKIKCAQYWPSLDRETEIFDDFVVKIRSEQHCPDYIIRHLILNNKREKASEREVTHIQFISWPDHGVPGDPSLLLKLRRRVNSFKNFFSGPIVIHCSAGVGRTGTYIGIDAMIESLEAEGRVDIYGYVAKLRRQRCLMVQVEAQYILIHTALIEHTMFGETEVSLSEFHSVLNTLRQKDGSDPSLLEMEFQKLPKFKKWRTINTGSSEDNKKKNRYSDVIPYDYNRVLFRLDLEGNQTSDPEDEEDYSSDEEEESNEYINASFISGYWCQKSLIAAQGPLPNTTGEFLLMLYQQQTKTLVMLTDCQEDGNDYSSQYWGDEKKTFGDMEIEVKKTESFPTYVRRRLEIKSTKKTDVLEVDQYQFLKWRGQELPENAQELIEMIRVIRENGNYDNSRMNRNIPMVVHCNNGSSRTGIFCALWNLLDSAYTEKLVDVFQVVKNLRKERQGIVETTEQYQFLYAALEGAFPVQNGAVKTPPANDTAQVINETTALLSEPNSTSGADQKEAEESKAAESSEQEAKESSEQEAKQSSDQEAKESSTAEAPPAEGEKPSTEGTTNGPAATVEL</sequence>
<evidence type="ECO:0000256" key="1">
    <source>
        <dbReference type="ARBA" id="ARBA00004251"/>
    </source>
</evidence>
<feature type="compositionally biased region" description="Polar residues" evidence="17">
    <location>
        <begin position="1703"/>
        <end position="1713"/>
    </location>
</feature>
<dbReference type="PROSITE" id="PS00383">
    <property type="entry name" value="TYR_PHOSPHATASE_1"/>
    <property type="match status" value="2"/>
</dbReference>
<evidence type="ECO:0000259" key="21">
    <source>
        <dbReference type="PROSITE" id="PS50056"/>
    </source>
</evidence>
<feature type="compositionally biased region" description="Low complexity" evidence="17">
    <location>
        <begin position="477"/>
        <end position="492"/>
    </location>
</feature>
<dbReference type="PRINTS" id="PR00700">
    <property type="entry name" value="PRTYPHPHTASE"/>
</dbReference>
<evidence type="ECO:0000256" key="9">
    <source>
        <dbReference type="ARBA" id="ARBA00022912"/>
    </source>
</evidence>
<dbReference type="InterPro" id="IPR029021">
    <property type="entry name" value="Prot-tyrosine_phosphatase-like"/>
</dbReference>
<dbReference type="SMART" id="SM00404">
    <property type="entry name" value="PTPc_motif"/>
    <property type="match status" value="2"/>
</dbReference>
<feature type="compositionally biased region" description="Low complexity" evidence="17">
    <location>
        <begin position="347"/>
        <end position="362"/>
    </location>
</feature>
<evidence type="ECO:0000256" key="6">
    <source>
        <dbReference type="ARBA" id="ARBA00022729"/>
    </source>
</evidence>
<feature type="compositionally biased region" description="Low complexity" evidence="17">
    <location>
        <begin position="245"/>
        <end position="264"/>
    </location>
</feature>
<feature type="region of interest" description="Disordered" evidence="17">
    <location>
        <begin position="1448"/>
        <end position="1468"/>
    </location>
</feature>
<dbReference type="InterPro" id="IPR000387">
    <property type="entry name" value="Tyr_Pase_dom"/>
</dbReference>
<feature type="domain" description="Tyrosine specific protein phosphatases" evidence="21">
    <location>
        <begin position="1589"/>
        <end position="1669"/>
    </location>
</feature>
<dbReference type="GeneTree" id="ENSGT00940000159457"/>
<feature type="compositionally biased region" description="Low complexity" evidence="17">
    <location>
        <begin position="31"/>
        <end position="41"/>
    </location>
</feature>
<keyword evidence="6 19" id="KW-0732">Signal</keyword>
<evidence type="ECO:0000256" key="16">
    <source>
        <dbReference type="ARBA" id="ARBA00078812"/>
    </source>
</evidence>
<keyword evidence="23" id="KW-1185">Reference proteome</keyword>
<dbReference type="Gene3D" id="3.90.190.10">
    <property type="entry name" value="Protein tyrosine phosphatase superfamily"/>
    <property type="match status" value="2"/>
</dbReference>
<feature type="transmembrane region" description="Helical" evidence="18">
    <location>
        <begin position="1043"/>
        <end position="1064"/>
    </location>
</feature>
<proteinExistence type="inferred from homology"/>
<feature type="compositionally biased region" description="Low complexity" evidence="17">
    <location>
        <begin position="206"/>
        <end position="218"/>
    </location>
</feature>
<comment type="subcellular location">
    <subcellularLocation>
        <location evidence="1">Cell membrane</location>
        <topology evidence="1">Single-pass type I membrane protein</topology>
    </subcellularLocation>
</comment>
<evidence type="ECO:0000256" key="12">
    <source>
        <dbReference type="ARBA" id="ARBA00023180"/>
    </source>
</evidence>
<evidence type="ECO:0000256" key="15">
    <source>
        <dbReference type="ARBA" id="ARBA00073601"/>
    </source>
</evidence>
<evidence type="ECO:0000259" key="20">
    <source>
        <dbReference type="PROSITE" id="PS50055"/>
    </source>
</evidence>
<dbReference type="OMA" id="HRLININ"/>
<feature type="compositionally biased region" description="Polar residues" evidence="17">
    <location>
        <begin position="302"/>
        <end position="319"/>
    </location>
</feature>
<feature type="domain" description="Tyrosine specific protein phosphatases" evidence="21">
    <location>
        <begin position="1288"/>
        <end position="1359"/>
    </location>
</feature>
<feature type="domain" description="Tyrosine-protein phosphatase" evidence="20">
    <location>
        <begin position="1112"/>
        <end position="1368"/>
    </location>
</feature>
<dbReference type="FunFam" id="3.90.190.10:FF:000042">
    <property type="entry name" value="receptor-type tyrosine-protein phosphatase C isoform X1"/>
    <property type="match status" value="1"/>
</dbReference>
<feature type="domain" description="Tyrosine-protein phosphatase" evidence="20">
    <location>
        <begin position="1399"/>
        <end position="1678"/>
    </location>
</feature>
<keyword evidence="10 18" id="KW-1133">Transmembrane helix</keyword>
<evidence type="ECO:0000256" key="4">
    <source>
        <dbReference type="ARBA" id="ARBA00022553"/>
    </source>
</evidence>
<feature type="compositionally biased region" description="Low complexity" evidence="17">
    <location>
        <begin position="286"/>
        <end position="301"/>
    </location>
</feature>
<feature type="compositionally biased region" description="Low complexity" evidence="17">
    <location>
        <begin position="431"/>
        <end position="451"/>
    </location>
</feature>
<feature type="compositionally biased region" description="Polar residues" evidence="17">
    <location>
        <begin position="268"/>
        <end position="285"/>
    </location>
</feature>
<feature type="compositionally biased region" description="Polar residues" evidence="17">
    <location>
        <begin position="161"/>
        <end position="179"/>
    </location>
</feature>
<evidence type="ECO:0000256" key="7">
    <source>
        <dbReference type="ARBA" id="ARBA00022737"/>
    </source>
</evidence>
<comment type="similarity">
    <text evidence="14">Belongs to the protein-tyrosine phosphatase family. Receptor class 1/6 subfamily.</text>
</comment>
<dbReference type="InterPro" id="IPR000242">
    <property type="entry name" value="PTP_cat"/>
</dbReference>
<evidence type="ECO:0000256" key="3">
    <source>
        <dbReference type="ARBA" id="ARBA00022475"/>
    </source>
</evidence>
<evidence type="ECO:0000256" key="11">
    <source>
        <dbReference type="ARBA" id="ARBA00023136"/>
    </source>
</evidence>
<name>A0A9J7WZ09_CYPCA</name>
<feature type="compositionally biased region" description="Polar residues" evidence="17">
    <location>
        <begin position="363"/>
        <end position="382"/>
    </location>
</feature>
<keyword evidence="4" id="KW-0597">Phosphoprotein</keyword>
<evidence type="ECO:0000256" key="8">
    <source>
        <dbReference type="ARBA" id="ARBA00022801"/>
    </source>
</evidence>
<feature type="compositionally biased region" description="Polar residues" evidence="17">
    <location>
        <begin position="74"/>
        <end position="125"/>
    </location>
</feature>
<feature type="chain" id="PRO_5039899482" description="Receptor-type tyrosine-protein phosphatase C" evidence="19">
    <location>
        <begin position="22"/>
        <end position="1779"/>
    </location>
</feature>
<comment type="catalytic activity">
    <reaction evidence="13">
        <text>O-phospho-L-tyrosyl-[protein] + H2O = L-tyrosyl-[protein] + phosphate</text>
        <dbReference type="Rhea" id="RHEA:10684"/>
        <dbReference type="Rhea" id="RHEA-COMP:10136"/>
        <dbReference type="Rhea" id="RHEA-COMP:20101"/>
        <dbReference type="ChEBI" id="CHEBI:15377"/>
        <dbReference type="ChEBI" id="CHEBI:43474"/>
        <dbReference type="ChEBI" id="CHEBI:46858"/>
        <dbReference type="ChEBI" id="CHEBI:61978"/>
        <dbReference type="EC" id="3.1.3.48"/>
    </reaction>
</comment>
<dbReference type="CDD" id="cd14558">
    <property type="entry name" value="R-PTP-C-2"/>
    <property type="match status" value="1"/>
</dbReference>
<evidence type="ECO:0000256" key="18">
    <source>
        <dbReference type="SAM" id="Phobius"/>
    </source>
</evidence>
<dbReference type="SUPFAM" id="SSF49265">
    <property type="entry name" value="Fibronectin type III"/>
    <property type="match status" value="1"/>
</dbReference>
<feature type="compositionally biased region" description="Polar residues" evidence="17">
    <location>
        <begin position="332"/>
        <end position="346"/>
    </location>
</feature>
<keyword evidence="8" id="KW-0378">Hydrolase</keyword>
<feature type="compositionally biased region" description="Low complexity" evidence="17">
    <location>
        <begin position="320"/>
        <end position="331"/>
    </location>
</feature>
<keyword evidence="11 18" id="KW-0472">Membrane</keyword>
<dbReference type="FunFam" id="3.90.190.10:FF:000033">
    <property type="entry name" value="receptor-type tyrosine-protein phosphatase C isoform X1"/>
    <property type="match status" value="1"/>
</dbReference>
<evidence type="ECO:0000256" key="17">
    <source>
        <dbReference type="SAM" id="MobiDB-lite"/>
    </source>
</evidence>
<feature type="compositionally biased region" description="Polar residues" evidence="17">
    <location>
        <begin position="452"/>
        <end position="472"/>
    </location>
</feature>
<feature type="compositionally biased region" description="Basic and acidic residues" evidence="17">
    <location>
        <begin position="180"/>
        <end position="194"/>
    </location>
</feature>
<dbReference type="SUPFAM" id="SSF52799">
    <property type="entry name" value="(Phosphotyrosine protein) phosphatases II"/>
    <property type="match status" value="2"/>
</dbReference>
<keyword evidence="9" id="KW-0904">Protein phosphatase</keyword>
<dbReference type="PROSITE" id="PS50055">
    <property type="entry name" value="TYR_PHOSPHATASE_PTP"/>
    <property type="match status" value="2"/>
</dbReference>
<evidence type="ECO:0000256" key="19">
    <source>
        <dbReference type="SAM" id="SignalP"/>
    </source>
</evidence>
<dbReference type="PANTHER" id="PTHR19134:SF539">
    <property type="entry name" value="RECEPTOR-TYPE TYROSINE-PROTEIN PHOSPHATASE C"/>
    <property type="match status" value="1"/>
</dbReference>
<dbReference type="GO" id="GO:0004725">
    <property type="term" value="F:protein tyrosine phosphatase activity"/>
    <property type="evidence" value="ECO:0007669"/>
    <property type="project" value="UniProtKB-EC"/>
</dbReference>
<feature type="compositionally biased region" description="Low complexity" evidence="17">
    <location>
        <begin position="133"/>
        <end position="149"/>
    </location>
</feature>